<dbReference type="AlphaFoldDB" id="A0A8X6NJJ6"/>
<keyword evidence="2" id="KW-1185">Reference proteome</keyword>
<evidence type="ECO:0000313" key="1">
    <source>
        <dbReference type="EMBL" id="GFT18507.1"/>
    </source>
</evidence>
<proteinExistence type="predicted"/>
<reference evidence="1" key="1">
    <citation type="submission" date="2020-08" db="EMBL/GenBank/DDBJ databases">
        <title>Multicomponent nature underlies the extraordinary mechanical properties of spider dragline silk.</title>
        <authorList>
            <person name="Kono N."/>
            <person name="Nakamura H."/>
            <person name="Mori M."/>
            <person name="Yoshida Y."/>
            <person name="Ohtoshi R."/>
            <person name="Malay A.D."/>
            <person name="Moran D.A.P."/>
            <person name="Tomita M."/>
            <person name="Numata K."/>
            <person name="Arakawa K."/>
        </authorList>
    </citation>
    <scope>NUCLEOTIDE SEQUENCE</scope>
</reference>
<name>A0A8X6NJJ6_NEPPI</name>
<accession>A0A8X6NJJ6</accession>
<sequence>MEAMDSNYSCLLFKMQSTISRIIIPLDFYQSFCYSVIRCCIHYPCSFIRLLFISCKHKCFAYLVCDA</sequence>
<comment type="caution">
    <text evidence="1">The sequence shown here is derived from an EMBL/GenBank/DDBJ whole genome shotgun (WGS) entry which is preliminary data.</text>
</comment>
<protein>
    <submittedName>
        <fullName evidence="1">Uncharacterized protein</fullName>
    </submittedName>
</protein>
<dbReference type="Proteomes" id="UP000887013">
    <property type="component" value="Unassembled WGS sequence"/>
</dbReference>
<gene>
    <name evidence="1" type="ORF">NPIL_413201</name>
</gene>
<dbReference type="EMBL" id="BMAW01058869">
    <property type="protein sequence ID" value="GFT18507.1"/>
    <property type="molecule type" value="Genomic_DNA"/>
</dbReference>
<organism evidence="1 2">
    <name type="scientific">Nephila pilipes</name>
    <name type="common">Giant wood spider</name>
    <name type="synonym">Nephila maculata</name>
    <dbReference type="NCBI Taxonomy" id="299642"/>
    <lineage>
        <taxon>Eukaryota</taxon>
        <taxon>Metazoa</taxon>
        <taxon>Ecdysozoa</taxon>
        <taxon>Arthropoda</taxon>
        <taxon>Chelicerata</taxon>
        <taxon>Arachnida</taxon>
        <taxon>Araneae</taxon>
        <taxon>Araneomorphae</taxon>
        <taxon>Entelegynae</taxon>
        <taxon>Araneoidea</taxon>
        <taxon>Nephilidae</taxon>
        <taxon>Nephila</taxon>
    </lineage>
</organism>
<evidence type="ECO:0000313" key="2">
    <source>
        <dbReference type="Proteomes" id="UP000887013"/>
    </source>
</evidence>